<evidence type="ECO:0000256" key="1">
    <source>
        <dbReference type="ARBA" id="ARBA00010790"/>
    </source>
</evidence>
<evidence type="ECO:0000256" key="2">
    <source>
        <dbReference type="ARBA" id="ARBA00022630"/>
    </source>
</evidence>
<dbReference type="SUPFAM" id="SSF54373">
    <property type="entry name" value="FAD-linked reductases, C-terminal domain"/>
    <property type="match status" value="1"/>
</dbReference>
<dbReference type="Pfam" id="PF00732">
    <property type="entry name" value="GMC_oxred_N"/>
    <property type="match status" value="1"/>
</dbReference>
<name>A0A1C3HCI6_SERMA</name>
<dbReference type="InterPro" id="IPR007867">
    <property type="entry name" value="GMC_OxRtase_C"/>
</dbReference>
<keyword evidence="4 7" id="KW-0560">Oxidoreductase</keyword>
<dbReference type="EC" id="1.1.99.3" evidence="7"/>
<dbReference type="Pfam" id="PF05199">
    <property type="entry name" value="GMC_oxred_C"/>
    <property type="match status" value="1"/>
</dbReference>
<dbReference type="AlphaFoldDB" id="A0A1C3HCI6"/>
<evidence type="ECO:0000256" key="4">
    <source>
        <dbReference type="ARBA" id="ARBA00023002"/>
    </source>
</evidence>
<evidence type="ECO:0000313" key="7">
    <source>
        <dbReference type="EMBL" id="SAY42774.1"/>
    </source>
</evidence>
<evidence type="ECO:0000259" key="6">
    <source>
        <dbReference type="Pfam" id="PF05199"/>
    </source>
</evidence>
<feature type="domain" description="Glucose-methanol-choline oxidoreductase N-terminal" evidence="5">
    <location>
        <begin position="235"/>
        <end position="345"/>
    </location>
</feature>
<feature type="domain" description="Glucose-methanol-choline oxidoreductase C-terminal" evidence="6">
    <location>
        <begin position="445"/>
        <end position="571"/>
    </location>
</feature>
<sequence>MSTIKKPPVDVVIVGFGWTGAIMGMELTDSGLQVLALERGERRDTYPDFAYPRIADELTYGIRLKLAQEMAHETVTVRHTPADFAVPYRQLGSFLPGNGVGGAGVHWNGMHWRALPSDLKLHTTLTEKYGANWIPEGMTLQDYPLSYQELEPYFDKFEKVCGTAGKAGNLQGELIKGGNPFEGPRSNDYPTPPLKQLYSGSLFGKAAESLGYHPFAVPAANCSEPYTNPYGVQLGPCNFCGYCERFGCFMYSKASPQSTILPVLTQRKNFELRTQAQVIKVNLDSSGKKATGVTYIDEQGREVEQPADLVILSAFQLHNVRLLLLSGIGKPYDPVTGEGVVGKNYAYQMNSGISLFYDRDTHFNPFIGAGAAGTVIDDLNGENFDHADLGFIGGAYISATRTGGRPIQQMMLPPGTPNWGSGWKQGIRDNYPHSMSIGSEGSVMPYRDCYLDLDPTYKDAYGKPLLRMTFDWKSNEIKMTQHITAKMADIANAMKPKQMAISVRKTGDHYDVRPYQSTHTTGGAIIGDNPVTSVVNKYLQCWDVPNVFVTGACAFPQNLAYNPTGIVGALAYHSAEAIREQYLKNPGPLVQA</sequence>
<dbReference type="GO" id="GO:0050660">
    <property type="term" value="F:flavin adenine dinucleotide binding"/>
    <property type="evidence" value="ECO:0007669"/>
    <property type="project" value="InterPro"/>
</dbReference>
<proteinExistence type="inferred from homology"/>
<protein>
    <submittedName>
        <fullName evidence="7">Gluconate 2-dehydrogenase flavoprotein</fullName>
        <ecNumber evidence="7">1.1.99.3</ecNumber>
    </submittedName>
</protein>
<accession>A0A1C3HCI6</accession>
<gene>
    <name evidence="7" type="ORF">PWN146_01460</name>
</gene>
<keyword evidence="3" id="KW-0274">FAD</keyword>
<comment type="similarity">
    <text evidence="1">Belongs to the GMC oxidoreductase family.</text>
</comment>
<organism evidence="7">
    <name type="scientific">Serratia marcescens</name>
    <dbReference type="NCBI Taxonomy" id="615"/>
    <lineage>
        <taxon>Bacteria</taxon>
        <taxon>Pseudomonadati</taxon>
        <taxon>Pseudomonadota</taxon>
        <taxon>Gammaproteobacteria</taxon>
        <taxon>Enterobacterales</taxon>
        <taxon>Yersiniaceae</taxon>
        <taxon>Serratia</taxon>
    </lineage>
</organism>
<dbReference type="PANTHER" id="PTHR46056:SF12">
    <property type="entry name" value="LONG-CHAIN-ALCOHOL OXIDASE"/>
    <property type="match status" value="1"/>
</dbReference>
<dbReference type="PANTHER" id="PTHR46056">
    <property type="entry name" value="LONG-CHAIN-ALCOHOL OXIDASE"/>
    <property type="match status" value="1"/>
</dbReference>
<keyword evidence="2" id="KW-0285">Flavoprotein</keyword>
<dbReference type="InterPro" id="IPR000172">
    <property type="entry name" value="GMC_OxRdtase_N"/>
</dbReference>
<dbReference type="InterPro" id="IPR036188">
    <property type="entry name" value="FAD/NAD-bd_sf"/>
</dbReference>
<dbReference type="GO" id="GO:0033717">
    <property type="term" value="F:gluconate 2-dehydrogenase (acceptor) activity"/>
    <property type="evidence" value="ECO:0007669"/>
    <property type="project" value="UniProtKB-EC"/>
</dbReference>
<dbReference type="EMBL" id="LT575490">
    <property type="protein sequence ID" value="SAY42774.1"/>
    <property type="molecule type" value="Genomic_DNA"/>
</dbReference>
<evidence type="ECO:0000259" key="5">
    <source>
        <dbReference type="Pfam" id="PF00732"/>
    </source>
</evidence>
<dbReference type="SUPFAM" id="SSF51905">
    <property type="entry name" value="FAD/NAD(P)-binding domain"/>
    <property type="match status" value="1"/>
</dbReference>
<reference evidence="7" key="1">
    <citation type="submission" date="2016-05" db="EMBL/GenBank/DDBJ databases">
        <authorList>
            <person name="Cock P.J.A."/>
            <person name="Cock P.J.A."/>
        </authorList>
    </citation>
    <scope>NUCLEOTIDE SEQUENCE</scope>
    <source>
        <strain evidence="7">PWN146_assembly</strain>
    </source>
</reference>
<evidence type="ECO:0000256" key="3">
    <source>
        <dbReference type="ARBA" id="ARBA00022827"/>
    </source>
</evidence>
<dbReference type="Gene3D" id="3.50.50.60">
    <property type="entry name" value="FAD/NAD(P)-binding domain"/>
    <property type="match status" value="2"/>
</dbReference>